<dbReference type="GO" id="GO:0004400">
    <property type="term" value="F:histidinol-phosphate transaminase activity"/>
    <property type="evidence" value="ECO:0007669"/>
    <property type="project" value="UniProtKB-UniRule"/>
</dbReference>
<dbReference type="SUPFAM" id="SSF53383">
    <property type="entry name" value="PLP-dependent transferases"/>
    <property type="match status" value="1"/>
</dbReference>
<dbReference type="Pfam" id="PF00155">
    <property type="entry name" value="Aminotran_1_2"/>
    <property type="match status" value="1"/>
</dbReference>
<feature type="domain" description="Aminotransferase class I/classII large" evidence="7">
    <location>
        <begin position="34"/>
        <end position="356"/>
    </location>
</feature>
<dbReference type="InterPro" id="IPR004839">
    <property type="entry name" value="Aminotransferase_I/II_large"/>
</dbReference>
<comment type="pathway">
    <text evidence="6">Amino-acid biosynthesis; L-histidine biosynthesis; L-histidine from 5-phospho-alpha-D-ribose 1-diphosphate: step 7/9.</text>
</comment>
<dbReference type="PANTHER" id="PTHR43643:SF3">
    <property type="entry name" value="HISTIDINOL-PHOSPHATE AMINOTRANSFERASE"/>
    <property type="match status" value="1"/>
</dbReference>
<protein>
    <recommendedName>
        <fullName evidence="6">Histidinol-phosphate aminotransferase</fullName>
        <ecNumber evidence="6">2.6.1.9</ecNumber>
    </recommendedName>
    <alternativeName>
        <fullName evidence="6">Imidazole acetol-phosphate transaminase</fullName>
    </alternativeName>
</protein>
<evidence type="ECO:0000256" key="2">
    <source>
        <dbReference type="ARBA" id="ARBA00011738"/>
    </source>
</evidence>
<dbReference type="EC" id="2.6.1.9" evidence="6"/>
<keyword evidence="5 6" id="KW-0663">Pyridoxal phosphate</keyword>
<dbReference type="InterPro" id="IPR015421">
    <property type="entry name" value="PyrdxlP-dep_Trfase_major"/>
</dbReference>
<dbReference type="GO" id="GO:0000105">
    <property type="term" value="P:L-histidine biosynthetic process"/>
    <property type="evidence" value="ECO:0007669"/>
    <property type="project" value="UniProtKB-UniRule"/>
</dbReference>
<dbReference type="InterPro" id="IPR050106">
    <property type="entry name" value="HistidinolP_aminotransfase"/>
</dbReference>
<comment type="subunit">
    <text evidence="2 6">Homodimer.</text>
</comment>
<keyword evidence="6" id="KW-0028">Amino-acid biosynthesis</keyword>
<evidence type="ECO:0000259" key="7">
    <source>
        <dbReference type="Pfam" id="PF00155"/>
    </source>
</evidence>
<evidence type="ECO:0000256" key="4">
    <source>
        <dbReference type="ARBA" id="ARBA00022679"/>
    </source>
</evidence>
<dbReference type="PANTHER" id="PTHR43643">
    <property type="entry name" value="HISTIDINOL-PHOSPHATE AMINOTRANSFERASE 2"/>
    <property type="match status" value="1"/>
</dbReference>
<dbReference type="NCBIfam" id="TIGR01141">
    <property type="entry name" value="hisC"/>
    <property type="match status" value="1"/>
</dbReference>
<gene>
    <name evidence="6" type="primary">hisC</name>
    <name evidence="8" type="ORF">ENH14_00985</name>
</gene>
<organism evidence="8">
    <name type="scientific">candidate division WOR-3 bacterium</name>
    <dbReference type="NCBI Taxonomy" id="2052148"/>
    <lineage>
        <taxon>Bacteria</taxon>
        <taxon>Bacteria division WOR-3</taxon>
    </lineage>
</organism>
<comment type="similarity">
    <text evidence="6">Belongs to the class-II pyridoxal-phosphate-dependent aminotransferase family. Histidinol-phosphate aminotransferase subfamily.</text>
</comment>
<comment type="cofactor">
    <cofactor evidence="1 6">
        <name>pyridoxal 5'-phosphate</name>
        <dbReference type="ChEBI" id="CHEBI:597326"/>
    </cofactor>
</comment>
<comment type="caution">
    <text evidence="8">The sequence shown here is derived from an EMBL/GenBank/DDBJ whole genome shotgun (WGS) entry which is preliminary data.</text>
</comment>
<dbReference type="EMBL" id="DRDR01000045">
    <property type="protein sequence ID" value="HDL60010.1"/>
    <property type="molecule type" value="Genomic_DNA"/>
</dbReference>
<proteinExistence type="inferred from homology"/>
<keyword evidence="6" id="KW-0368">Histidine biosynthesis</keyword>
<dbReference type="InterPro" id="IPR015424">
    <property type="entry name" value="PyrdxlP-dep_Trfase"/>
</dbReference>
<dbReference type="CDD" id="cd00609">
    <property type="entry name" value="AAT_like"/>
    <property type="match status" value="1"/>
</dbReference>
<dbReference type="Gene3D" id="3.90.1150.10">
    <property type="entry name" value="Aspartate Aminotransferase, domain 1"/>
    <property type="match status" value="1"/>
</dbReference>
<dbReference type="Proteomes" id="UP000886381">
    <property type="component" value="Unassembled WGS sequence"/>
</dbReference>
<dbReference type="HAMAP" id="MF_01023">
    <property type="entry name" value="HisC_aminotrans_2"/>
    <property type="match status" value="1"/>
</dbReference>
<dbReference type="AlphaFoldDB" id="A0A7V0Q672"/>
<dbReference type="GO" id="GO:0030170">
    <property type="term" value="F:pyridoxal phosphate binding"/>
    <property type="evidence" value="ECO:0007669"/>
    <property type="project" value="InterPro"/>
</dbReference>
<evidence type="ECO:0000256" key="1">
    <source>
        <dbReference type="ARBA" id="ARBA00001933"/>
    </source>
</evidence>
<evidence type="ECO:0000256" key="6">
    <source>
        <dbReference type="HAMAP-Rule" id="MF_01023"/>
    </source>
</evidence>
<sequence length="369" mass="41924">MHPLARWKLRGVKPYIPGKPIEELARELNLKGEIYKLASNENPLGPSPMAVKAMEDALGEMNLYPDDMSYYLVKKLSKKIGVSPAEIILGNGSVEIMLMIALAFVNPGESIVASDQSFIMYRIVGNIIGAVMIEPPLKDGKIDLEAILLSIRPDTKVIFISNPNNPTGTALFKEEVENFMKKVPEDVIVVWDEAYYEYMQGKNFKETVSYVKRGWNCVILRTFSKIYGLAGLRLGYGIAPKEIIDTLMRVRLPFNINRMAQIAAYHALDDEEHVRKSVELVETEKKYLYREFTKLGLKYLPTYTNFIFVDLGRDAAPAYEYLLKNGVIVRPLKNYNFPNALRITIGTHQQNVKLIELLNKFLKNTESGY</sequence>
<feature type="modified residue" description="N6-(pyridoxal phosphate)lysine" evidence="6">
    <location>
        <position position="225"/>
    </location>
</feature>
<name>A0A7V0Q672_UNCW3</name>
<reference evidence="8" key="1">
    <citation type="journal article" date="2020" name="mSystems">
        <title>Genome- and Community-Level Interaction Insights into Carbon Utilization and Element Cycling Functions of Hydrothermarchaeota in Hydrothermal Sediment.</title>
        <authorList>
            <person name="Zhou Z."/>
            <person name="Liu Y."/>
            <person name="Xu W."/>
            <person name="Pan J."/>
            <person name="Luo Z.H."/>
            <person name="Li M."/>
        </authorList>
    </citation>
    <scope>NUCLEOTIDE SEQUENCE [LARGE SCALE GENOMIC DNA]</scope>
    <source>
        <strain evidence="8">HyVt-28</strain>
    </source>
</reference>
<comment type="catalytic activity">
    <reaction evidence="6">
        <text>L-histidinol phosphate + 2-oxoglutarate = 3-(imidazol-4-yl)-2-oxopropyl phosphate + L-glutamate</text>
        <dbReference type="Rhea" id="RHEA:23744"/>
        <dbReference type="ChEBI" id="CHEBI:16810"/>
        <dbReference type="ChEBI" id="CHEBI:29985"/>
        <dbReference type="ChEBI" id="CHEBI:57766"/>
        <dbReference type="ChEBI" id="CHEBI:57980"/>
        <dbReference type="EC" id="2.6.1.9"/>
    </reaction>
</comment>
<dbReference type="InterPro" id="IPR005861">
    <property type="entry name" value="HisP_aminotrans"/>
</dbReference>
<dbReference type="UniPathway" id="UPA00031">
    <property type="reaction ID" value="UER00012"/>
</dbReference>
<keyword evidence="3 6" id="KW-0032">Aminotransferase</keyword>
<dbReference type="InterPro" id="IPR015422">
    <property type="entry name" value="PyrdxlP-dep_Trfase_small"/>
</dbReference>
<evidence type="ECO:0000313" key="8">
    <source>
        <dbReference type="EMBL" id="HDL60010.1"/>
    </source>
</evidence>
<keyword evidence="4 6" id="KW-0808">Transferase</keyword>
<accession>A0A7V0Q672</accession>
<evidence type="ECO:0000256" key="3">
    <source>
        <dbReference type="ARBA" id="ARBA00022576"/>
    </source>
</evidence>
<dbReference type="Gene3D" id="3.40.640.10">
    <property type="entry name" value="Type I PLP-dependent aspartate aminotransferase-like (Major domain)"/>
    <property type="match status" value="1"/>
</dbReference>
<evidence type="ECO:0000256" key="5">
    <source>
        <dbReference type="ARBA" id="ARBA00022898"/>
    </source>
</evidence>